<name>A0A2Z3JFF1_9DEIO</name>
<protein>
    <submittedName>
        <fullName evidence="1">Uncharacterized protein</fullName>
    </submittedName>
</protein>
<dbReference type="EMBL" id="CP029494">
    <property type="protein sequence ID" value="AWN22211.1"/>
    <property type="molecule type" value="Genomic_DNA"/>
</dbReference>
<proteinExistence type="predicted"/>
<sequence length="144" mass="16147">MIALTFIQALKAELQTSFPEYTVQAREPIEGELKASSSERQLWITTEGFDSGEDVADQGQSTEIRVPVFVSIVIQRPRSENATEVALTRRLNVVQACQRAARDFNNQESDALVNFIQEQPLIIEGFLVSVTQLDIQYDLGAEEE</sequence>
<dbReference type="KEGG" id="dez:DKM44_02310"/>
<accession>A0A2Z3JFF1</accession>
<dbReference type="OrthoDB" id="68207at2"/>
<dbReference type="Proteomes" id="UP000245368">
    <property type="component" value="Chromosome"/>
</dbReference>
<evidence type="ECO:0000313" key="2">
    <source>
        <dbReference type="Proteomes" id="UP000245368"/>
    </source>
</evidence>
<dbReference type="RefSeq" id="WP_109825067.1">
    <property type="nucleotide sequence ID" value="NZ_CP029494.1"/>
</dbReference>
<organism evidence="1 2">
    <name type="scientific">Deinococcus irradiatisoli</name>
    <dbReference type="NCBI Taxonomy" id="2202254"/>
    <lineage>
        <taxon>Bacteria</taxon>
        <taxon>Thermotogati</taxon>
        <taxon>Deinococcota</taxon>
        <taxon>Deinococci</taxon>
        <taxon>Deinococcales</taxon>
        <taxon>Deinococcaceae</taxon>
        <taxon>Deinococcus</taxon>
    </lineage>
</organism>
<evidence type="ECO:0000313" key="1">
    <source>
        <dbReference type="EMBL" id="AWN22211.1"/>
    </source>
</evidence>
<keyword evidence="2" id="KW-1185">Reference proteome</keyword>
<gene>
    <name evidence="1" type="ORF">DKM44_02310</name>
</gene>
<reference evidence="1 2" key="1">
    <citation type="submission" date="2018-05" db="EMBL/GenBank/DDBJ databases">
        <title>Complete Genome Sequence of Deinococcus sp. strain 17bor-2.</title>
        <authorList>
            <person name="Srinivasan S."/>
        </authorList>
    </citation>
    <scope>NUCLEOTIDE SEQUENCE [LARGE SCALE GENOMIC DNA]</scope>
    <source>
        <strain evidence="1 2">17bor-2</strain>
    </source>
</reference>
<dbReference type="AlphaFoldDB" id="A0A2Z3JFF1"/>